<dbReference type="GO" id="GO:0008270">
    <property type="term" value="F:zinc ion binding"/>
    <property type="evidence" value="ECO:0007669"/>
    <property type="project" value="InterPro"/>
</dbReference>
<comment type="similarity">
    <text evidence="5">Belongs to the zinc-containing alcohol dehydrogenase family.</text>
</comment>
<feature type="domain" description="Alcohol dehydrogenase-like C-terminal" evidence="6">
    <location>
        <begin position="202"/>
        <end position="273"/>
    </location>
</feature>
<dbReference type="Pfam" id="PF00107">
    <property type="entry name" value="ADH_zinc_N"/>
    <property type="match status" value="1"/>
</dbReference>
<dbReference type="PROSITE" id="PS00059">
    <property type="entry name" value="ADH_ZINC"/>
    <property type="match status" value="1"/>
</dbReference>
<dbReference type="RefSeq" id="WP_166396283.1">
    <property type="nucleotide sequence ID" value="NZ_CP045121.1"/>
</dbReference>
<comment type="cofactor">
    <cofactor evidence="1 5">
        <name>Zn(2+)</name>
        <dbReference type="ChEBI" id="CHEBI:29105"/>
    </cofactor>
</comment>
<evidence type="ECO:0000256" key="1">
    <source>
        <dbReference type="ARBA" id="ARBA00001947"/>
    </source>
</evidence>
<dbReference type="InterPro" id="IPR011032">
    <property type="entry name" value="GroES-like_sf"/>
</dbReference>
<feature type="domain" description="Alcohol dehydrogenase-like N-terminal" evidence="7">
    <location>
        <begin position="25"/>
        <end position="156"/>
    </location>
</feature>
<evidence type="ECO:0000259" key="6">
    <source>
        <dbReference type="Pfam" id="PF00107"/>
    </source>
</evidence>
<evidence type="ECO:0000256" key="4">
    <source>
        <dbReference type="ARBA" id="ARBA00023002"/>
    </source>
</evidence>
<evidence type="ECO:0000313" key="8">
    <source>
        <dbReference type="EMBL" id="QIN78604.1"/>
    </source>
</evidence>
<dbReference type="PANTHER" id="PTHR42813:SF2">
    <property type="entry name" value="DEHYDROGENASE, ZINC-CONTAINING, PUTATIVE (AFU_ORTHOLOGUE AFUA_2G02810)-RELATED"/>
    <property type="match status" value="1"/>
</dbReference>
<evidence type="ECO:0000256" key="5">
    <source>
        <dbReference type="RuleBase" id="RU361277"/>
    </source>
</evidence>
<dbReference type="EMBL" id="CP045121">
    <property type="protein sequence ID" value="QIN78604.1"/>
    <property type="molecule type" value="Genomic_DNA"/>
</dbReference>
<evidence type="ECO:0000313" key="9">
    <source>
        <dbReference type="Proteomes" id="UP000502706"/>
    </source>
</evidence>
<dbReference type="AlphaFoldDB" id="A0A6G8PWL4"/>
<evidence type="ECO:0000259" key="7">
    <source>
        <dbReference type="Pfam" id="PF08240"/>
    </source>
</evidence>
<evidence type="ECO:0000256" key="3">
    <source>
        <dbReference type="ARBA" id="ARBA00022833"/>
    </source>
</evidence>
<keyword evidence="3 5" id="KW-0862">Zinc</keyword>
<keyword evidence="2 5" id="KW-0479">Metal-binding</keyword>
<dbReference type="SUPFAM" id="SSF50129">
    <property type="entry name" value="GroES-like"/>
    <property type="match status" value="1"/>
</dbReference>
<proteinExistence type="inferred from homology"/>
<keyword evidence="4" id="KW-0560">Oxidoreductase</keyword>
<keyword evidence="9" id="KW-1185">Reference proteome</keyword>
<dbReference type="SUPFAM" id="SSF51735">
    <property type="entry name" value="NAD(P)-binding Rossmann-fold domains"/>
    <property type="match status" value="1"/>
</dbReference>
<dbReference type="Pfam" id="PF08240">
    <property type="entry name" value="ADH_N"/>
    <property type="match status" value="1"/>
</dbReference>
<dbReference type="InterPro" id="IPR013154">
    <property type="entry name" value="ADH-like_N"/>
</dbReference>
<dbReference type="Gene3D" id="3.40.50.720">
    <property type="entry name" value="NAD(P)-binding Rossmann-like Domain"/>
    <property type="match status" value="1"/>
</dbReference>
<dbReference type="GO" id="GO:0016491">
    <property type="term" value="F:oxidoreductase activity"/>
    <property type="evidence" value="ECO:0007669"/>
    <property type="project" value="UniProtKB-KW"/>
</dbReference>
<dbReference type="CDD" id="cd08283">
    <property type="entry name" value="FDH_like_1"/>
    <property type="match status" value="1"/>
</dbReference>
<dbReference type="KEGG" id="rmar:GBA65_08800"/>
<dbReference type="Gene3D" id="3.90.180.10">
    <property type="entry name" value="Medium-chain alcohol dehydrogenases, catalytic domain"/>
    <property type="match status" value="1"/>
</dbReference>
<gene>
    <name evidence="8" type="ORF">GBA65_08800</name>
</gene>
<name>A0A6G8PWL4_9ACTN</name>
<sequence>MKALVWHGKEDVRVDNVPDPVIRQPTDAIVRITSTAICGSDLHLYSKLTPIMREGDIIGHEPMGIVEEVGRDVTHIKPGDRVVVPFNISCGHCYFCDQSLFSQCETTRDTGKLAQTVNLLGRGRGASLFGYTHVYGAVPGGQAEYLRVPQAHFGPIKVPEEAQDAPDERFLYLSDVLPTSWQAVAYADVPRGGTLAIWGLGPIGQMCARIALHQGAGRVIGVDRVPERLTLAAKYGVETVDFSAVDDPARLVVEMTGGRGADSVIDAVGMEAAGSWYDSVLQTTKIQLDKRRALRDCMAAVRRGGTLSLSGVYTGPIQMFPLGDLFDMQVQVRMGQANVWRWVPEIMPLLGDDDPLGTEDLKTHTMALDDAPLGYEIFQKKQDGAIKCVLKPS</sequence>
<protein>
    <submittedName>
        <fullName evidence="8">Alcohol dehydrogenase catalytic domain-containing protein</fullName>
    </submittedName>
</protein>
<dbReference type="PANTHER" id="PTHR42813">
    <property type="entry name" value="ZINC-TYPE ALCOHOL DEHYDROGENASE-LIKE"/>
    <property type="match status" value="1"/>
</dbReference>
<dbReference type="Proteomes" id="UP000502706">
    <property type="component" value="Chromosome"/>
</dbReference>
<dbReference type="InterPro" id="IPR036291">
    <property type="entry name" value="NAD(P)-bd_dom_sf"/>
</dbReference>
<dbReference type="InterPro" id="IPR002328">
    <property type="entry name" value="ADH_Zn_CS"/>
</dbReference>
<organism evidence="8 9">
    <name type="scientific">Rubrobacter marinus</name>
    <dbReference type="NCBI Taxonomy" id="2653852"/>
    <lineage>
        <taxon>Bacteria</taxon>
        <taxon>Bacillati</taxon>
        <taxon>Actinomycetota</taxon>
        <taxon>Rubrobacteria</taxon>
        <taxon>Rubrobacterales</taxon>
        <taxon>Rubrobacteraceae</taxon>
        <taxon>Rubrobacter</taxon>
    </lineage>
</organism>
<evidence type="ECO:0000256" key="2">
    <source>
        <dbReference type="ARBA" id="ARBA00022723"/>
    </source>
</evidence>
<dbReference type="InterPro" id="IPR013149">
    <property type="entry name" value="ADH-like_C"/>
</dbReference>
<reference evidence="8 9" key="1">
    <citation type="submission" date="2019-10" db="EMBL/GenBank/DDBJ databases">
        <title>Rubrobacter sp nov SCSIO 52915 isolated from a deep-sea sediment in the South China Sea.</title>
        <authorList>
            <person name="Chen R.W."/>
        </authorList>
    </citation>
    <scope>NUCLEOTIDE SEQUENCE [LARGE SCALE GENOMIC DNA]</scope>
    <source>
        <strain evidence="8 9">SCSIO 52915</strain>
    </source>
</reference>
<accession>A0A6G8PWL4</accession>